<feature type="binding site" description="axial binding residue" evidence="6">
    <location>
        <position position="451"/>
    </location>
    <ligand>
        <name>heme</name>
        <dbReference type="ChEBI" id="CHEBI:30413"/>
    </ligand>
    <ligandPart>
        <name>Fe</name>
        <dbReference type="ChEBI" id="CHEBI:18248"/>
    </ligandPart>
</feature>
<dbReference type="GO" id="GO:0004497">
    <property type="term" value="F:monooxygenase activity"/>
    <property type="evidence" value="ECO:0007669"/>
    <property type="project" value="UniProtKB-KW"/>
</dbReference>
<keyword evidence="9" id="KW-1185">Reference proteome</keyword>
<keyword evidence="7" id="KW-0560">Oxidoreductase</keyword>
<keyword evidence="8" id="KW-0472">Membrane</keyword>
<dbReference type="InterPro" id="IPR050121">
    <property type="entry name" value="Cytochrome_P450_monoxygenase"/>
</dbReference>
<dbReference type="InterPro" id="IPR036396">
    <property type="entry name" value="Cyt_P450_sf"/>
</dbReference>
<organism evidence="10">
    <name type="scientific">Dissoconium aciculare CBS 342.82</name>
    <dbReference type="NCBI Taxonomy" id="1314786"/>
    <lineage>
        <taxon>Eukaryota</taxon>
        <taxon>Fungi</taxon>
        <taxon>Dikarya</taxon>
        <taxon>Ascomycota</taxon>
        <taxon>Pezizomycotina</taxon>
        <taxon>Dothideomycetes</taxon>
        <taxon>Dothideomycetidae</taxon>
        <taxon>Mycosphaerellales</taxon>
        <taxon>Dissoconiaceae</taxon>
        <taxon>Dissoconium</taxon>
    </lineage>
</organism>
<dbReference type="InterPro" id="IPR001128">
    <property type="entry name" value="Cyt_P450"/>
</dbReference>
<dbReference type="GO" id="GO:0016705">
    <property type="term" value="F:oxidoreductase activity, acting on paired donors, with incorporation or reduction of molecular oxygen"/>
    <property type="evidence" value="ECO:0007669"/>
    <property type="project" value="InterPro"/>
</dbReference>
<keyword evidence="8" id="KW-1133">Transmembrane helix</keyword>
<reference evidence="10" key="3">
    <citation type="submission" date="2025-08" db="UniProtKB">
        <authorList>
            <consortium name="RefSeq"/>
        </authorList>
    </citation>
    <scope>IDENTIFICATION</scope>
    <source>
        <strain evidence="10">CBS 342.82</strain>
    </source>
</reference>
<comment type="similarity">
    <text evidence="2 7">Belongs to the cytochrome P450 family.</text>
</comment>
<dbReference type="Pfam" id="PF00067">
    <property type="entry name" value="p450"/>
    <property type="match status" value="1"/>
</dbReference>
<evidence type="ECO:0000256" key="4">
    <source>
        <dbReference type="ARBA" id="ARBA00022723"/>
    </source>
</evidence>
<keyword evidence="5 6" id="KW-0408">Iron</keyword>
<evidence type="ECO:0000256" key="5">
    <source>
        <dbReference type="ARBA" id="ARBA00023004"/>
    </source>
</evidence>
<evidence type="ECO:0000256" key="7">
    <source>
        <dbReference type="RuleBase" id="RU000461"/>
    </source>
</evidence>
<evidence type="ECO:0000256" key="6">
    <source>
        <dbReference type="PIRSR" id="PIRSR602401-1"/>
    </source>
</evidence>
<evidence type="ECO:0000313" key="10">
    <source>
        <dbReference type="RefSeq" id="XP_033460355.1"/>
    </source>
</evidence>
<evidence type="ECO:0000256" key="3">
    <source>
        <dbReference type="ARBA" id="ARBA00022617"/>
    </source>
</evidence>
<evidence type="ECO:0000313" key="9">
    <source>
        <dbReference type="Proteomes" id="UP000504637"/>
    </source>
</evidence>
<sequence>MEATQDKAVSPLTLVVTFGALAVAYFIFSTLSSAFRGPLAQIPGPASRHLSIIPYIRDLISGRSVNATVELHEKYGDVVRLAPNEVSFTSADTAWTDIYGFRTGKLKGHANMAKHQQWYGPSPNGVPSIIVANDADHTRGRKVLSHAFSERSLNGEEPLLQNYVDQLVSRLRETIAAKGDAVDMVKWYNWTTFDIIADLVFGEPFGCLQNLATHEYVGLLFSSLNAAVYVSIMEYLPWVKRFKSFLIDANIMSARARYSKWIASKVAARIARDSDVDHPDFMTDILANNGAKGSKLTDLEINSNASLLITAGSETTATLLSGATYLLLRNPDKLSKLQDEVRSAFPSYEEITLDAVNRLTYLNATLTESLRAFPPVPVGFVRQVGAGGEVISGHYIPEGTAVSVSQYAANHSEANFVDAKKFVPERWLDSSPYPADKKAVLQPFSFGPRACLGRSLANAEMRLILAKIVWSFDMHLEARSQDWLERCTVMRLWVKPELAVKLTPVERS</sequence>
<dbReference type="PRINTS" id="PR00463">
    <property type="entry name" value="EP450I"/>
</dbReference>
<evidence type="ECO:0000256" key="1">
    <source>
        <dbReference type="ARBA" id="ARBA00001971"/>
    </source>
</evidence>
<dbReference type="InterPro" id="IPR017972">
    <property type="entry name" value="Cyt_P450_CS"/>
</dbReference>
<keyword evidence="8" id="KW-0812">Transmembrane</keyword>
<dbReference type="GO" id="GO:0005506">
    <property type="term" value="F:iron ion binding"/>
    <property type="evidence" value="ECO:0007669"/>
    <property type="project" value="InterPro"/>
</dbReference>
<dbReference type="GeneID" id="54360010"/>
<dbReference type="OrthoDB" id="1470350at2759"/>
<evidence type="ECO:0000256" key="2">
    <source>
        <dbReference type="ARBA" id="ARBA00010617"/>
    </source>
</evidence>
<reference evidence="10" key="2">
    <citation type="submission" date="2020-04" db="EMBL/GenBank/DDBJ databases">
        <authorList>
            <consortium name="NCBI Genome Project"/>
        </authorList>
    </citation>
    <scope>NUCLEOTIDE SEQUENCE</scope>
    <source>
        <strain evidence="10">CBS 342.82</strain>
    </source>
</reference>
<dbReference type="RefSeq" id="XP_033460355.1">
    <property type="nucleotide sequence ID" value="XM_033602210.1"/>
</dbReference>
<keyword evidence="7 10" id="KW-0503">Monooxygenase</keyword>
<dbReference type="GO" id="GO:0020037">
    <property type="term" value="F:heme binding"/>
    <property type="evidence" value="ECO:0007669"/>
    <property type="project" value="InterPro"/>
</dbReference>
<dbReference type="AlphaFoldDB" id="A0A6J3M719"/>
<dbReference type="CDD" id="cd11058">
    <property type="entry name" value="CYP60B-like"/>
    <property type="match status" value="1"/>
</dbReference>
<dbReference type="SUPFAM" id="SSF48264">
    <property type="entry name" value="Cytochrome P450"/>
    <property type="match status" value="1"/>
</dbReference>
<evidence type="ECO:0000256" key="8">
    <source>
        <dbReference type="SAM" id="Phobius"/>
    </source>
</evidence>
<gene>
    <name evidence="10" type="ORF">K489DRAFT_336693</name>
</gene>
<dbReference type="PANTHER" id="PTHR24305:SF210">
    <property type="entry name" value="CYTOCHROME P450 MONOOXYGENASE ASQL-RELATED"/>
    <property type="match status" value="1"/>
</dbReference>
<keyword evidence="3 6" id="KW-0349">Heme</keyword>
<reference evidence="10" key="1">
    <citation type="submission" date="2020-01" db="EMBL/GenBank/DDBJ databases">
        <authorList>
            <consortium name="DOE Joint Genome Institute"/>
            <person name="Haridas S."/>
            <person name="Albert R."/>
            <person name="Binder M."/>
            <person name="Bloem J."/>
            <person name="Labutti K."/>
            <person name="Salamov A."/>
            <person name="Andreopoulos B."/>
            <person name="Baker S.E."/>
            <person name="Barry K."/>
            <person name="Bills G."/>
            <person name="Bluhm B.H."/>
            <person name="Cannon C."/>
            <person name="Castanera R."/>
            <person name="Culley D.E."/>
            <person name="Daum C."/>
            <person name="Ezra D."/>
            <person name="Gonzalez J.B."/>
            <person name="Henrissat B."/>
            <person name="Kuo A."/>
            <person name="Liang C."/>
            <person name="Lipzen A."/>
            <person name="Lutzoni F."/>
            <person name="Magnuson J."/>
            <person name="Mondo S."/>
            <person name="Nolan M."/>
            <person name="Ohm R."/>
            <person name="Pangilinan J."/>
            <person name="Park H.-J."/>
            <person name="Ramirez L."/>
            <person name="Alfaro M."/>
            <person name="Sun H."/>
            <person name="Tritt A."/>
            <person name="Yoshinaga Y."/>
            <person name="Zwiers L.-H."/>
            <person name="Turgeon B.G."/>
            <person name="Goodwin S.B."/>
            <person name="Spatafora J.W."/>
            <person name="Crous P.W."/>
            <person name="Grigoriev I.V."/>
        </authorList>
    </citation>
    <scope>NUCLEOTIDE SEQUENCE</scope>
    <source>
        <strain evidence="10">CBS 342.82</strain>
    </source>
</reference>
<feature type="transmembrane region" description="Helical" evidence="8">
    <location>
        <begin position="12"/>
        <end position="35"/>
    </location>
</feature>
<comment type="cofactor">
    <cofactor evidence="1 6">
        <name>heme</name>
        <dbReference type="ChEBI" id="CHEBI:30413"/>
    </cofactor>
</comment>
<dbReference type="Gene3D" id="1.10.630.10">
    <property type="entry name" value="Cytochrome P450"/>
    <property type="match status" value="1"/>
</dbReference>
<proteinExistence type="inferred from homology"/>
<accession>A0A6J3M719</accession>
<dbReference type="PANTHER" id="PTHR24305">
    <property type="entry name" value="CYTOCHROME P450"/>
    <property type="match status" value="1"/>
</dbReference>
<name>A0A6J3M719_9PEZI</name>
<keyword evidence="4 6" id="KW-0479">Metal-binding</keyword>
<dbReference type="PRINTS" id="PR00385">
    <property type="entry name" value="P450"/>
</dbReference>
<dbReference type="Proteomes" id="UP000504637">
    <property type="component" value="Unplaced"/>
</dbReference>
<dbReference type="PROSITE" id="PS00086">
    <property type="entry name" value="CYTOCHROME_P450"/>
    <property type="match status" value="1"/>
</dbReference>
<dbReference type="InterPro" id="IPR002401">
    <property type="entry name" value="Cyt_P450_E_grp-I"/>
</dbReference>
<protein>
    <submittedName>
        <fullName evidence="10">Cytochrome P450 monooxygenase</fullName>
    </submittedName>
</protein>